<accession>A0ABP7VZR6</accession>
<dbReference type="Proteomes" id="UP001499984">
    <property type="component" value="Unassembled WGS sequence"/>
</dbReference>
<proteinExistence type="predicted"/>
<evidence type="ECO:0000313" key="1">
    <source>
        <dbReference type="EMBL" id="GAA4077356.1"/>
    </source>
</evidence>
<protein>
    <submittedName>
        <fullName evidence="1">Uncharacterized protein</fullName>
    </submittedName>
</protein>
<dbReference type="EMBL" id="BAAAZY010000021">
    <property type="protein sequence ID" value="GAA4077356.1"/>
    <property type="molecule type" value="Genomic_DNA"/>
</dbReference>
<name>A0ABP7VZR6_9ACTN</name>
<evidence type="ECO:0000313" key="2">
    <source>
        <dbReference type="Proteomes" id="UP001499984"/>
    </source>
</evidence>
<reference evidence="2" key="1">
    <citation type="journal article" date="2019" name="Int. J. Syst. Evol. Microbiol.">
        <title>The Global Catalogue of Microorganisms (GCM) 10K type strain sequencing project: providing services to taxonomists for standard genome sequencing and annotation.</title>
        <authorList>
            <consortium name="The Broad Institute Genomics Platform"/>
            <consortium name="The Broad Institute Genome Sequencing Center for Infectious Disease"/>
            <person name="Wu L."/>
            <person name="Ma J."/>
        </authorList>
    </citation>
    <scope>NUCLEOTIDE SEQUENCE [LARGE SCALE GENOMIC DNA]</scope>
    <source>
        <strain evidence="2">JCM 16925</strain>
    </source>
</reference>
<keyword evidence="2" id="KW-1185">Reference proteome</keyword>
<gene>
    <name evidence="1" type="ORF">GCM10022233_65400</name>
</gene>
<organism evidence="1 2">
    <name type="scientific">Streptomyces shaanxiensis</name>
    <dbReference type="NCBI Taxonomy" id="653357"/>
    <lineage>
        <taxon>Bacteria</taxon>
        <taxon>Bacillati</taxon>
        <taxon>Actinomycetota</taxon>
        <taxon>Actinomycetes</taxon>
        <taxon>Kitasatosporales</taxon>
        <taxon>Streptomycetaceae</taxon>
        <taxon>Streptomyces</taxon>
    </lineage>
</organism>
<sequence>MAQRAVAGDPFFDTSFLLNDPVAYFAQEHEEARRRSVQCAVPGFALVTLDGAWTDADNDGYGEQANDCLDSLHPEAVVVDLLCHN</sequence>
<comment type="caution">
    <text evidence="1">The sequence shown here is derived from an EMBL/GenBank/DDBJ whole genome shotgun (WGS) entry which is preliminary data.</text>
</comment>